<evidence type="ECO:0000313" key="7">
    <source>
        <dbReference type="Proteomes" id="UP000007798"/>
    </source>
</evidence>
<protein>
    <recommendedName>
        <fullName evidence="5">Lipase domain-containing protein</fullName>
    </recommendedName>
</protein>
<dbReference type="InterPro" id="IPR013818">
    <property type="entry name" value="Lipase"/>
</dbReference>
<dbReference type="HOGENOM" id="CLU_027171_2_0_1"/>
<dbReference type="GO" id="GO:0016298">
    <property type="term" value="F:lipase activity"/>
    <property type="evidence" value="ECO:0007669"/>
    <property type="project" value="InterPro"/>
</dbReference>
<sequence length="239" mass="25892">TPTFGGYDQSLNSKIIKAWLGRGDFNVISVDWARARFVEYCGAYMAVRGVGRRIGKMINLLAKYGFANAVNIHLIGFSIGAHIAGFAGKYVGDGKIQSITGLDPALPGFVHGWSAFRLHSTDAEYVETIVTSGGLQGMLKPIGKAVFYVNGGEHQPGCIADIFGICAHERAVTYYAEAVQHNQFGTYKCPHYQTALLKNCDPTFSNVRMGNTFDNIGKADGIYYVPIKSKSPFGISSST</sequence>
<dbReference type="EMBL" id="CH964232">
    <property type="protein sequence ID" value="EDW81409.2"/>
    <property type="molecule type" value="Genomic_DNA"/>
</dbReference>
<keyword evidence="7" id="KW-1185">Reference proteome</keyword>
<dbReference type="OrthoDB" id="199913at2759"/>
<keyword evidence="3" id="KW-0964">Secreted</keyword>
<feature type="non-terminal residue" evidence="6">
    <location>
        <position position="1"/>
    </location>
</feature>
<evidence type="ECO:0000256" key="4">
    <source>
        <dbReference type="RuleBase" id="RU004262"/>
    </source>
</evidence>
<evidence type="ECO:0000256" key="3">
    <source>
        <dbReference type="ARBA" id="ARBA00022525"/>
    </source>
</evidence>
<name>B4N8F8_DROWI</name>
<organism evidence="6 7">
    <name type="scientific">Drosophila willistoni</name>
    <name type="common">Fruit fly</name>
    <dbReference type="NCBI Taxonomy" id="7260"/>
    <lineage>
        <taxon>Eukaryota</taxon>
        <taxon>Metazoa</taxon>
        <taxon>Ecdysozoa</taxon>
        <taxon>Arthropoda</taxon>
        <taxon>Hexapoda</taxon>
        <taxon>Insecta</taxon>
        <taxon>Pterygota</taxon>
        <taxon>Neoptera</taxon>
        <taxon>Endopterygota</taxon>
        <taxon>Diptera</taxon>
        <taxon>Brachycera</taxon>
        <taxon>Muscomorpha</taxon>
        <taxon>Ephydroidea</taxon>
        <taxon>Drosophilidae</taxon>
        <taxon>Drosophila</taxon>
        <taxon>Sophophora</taxon>
    </lineage>
</organism>
<reference evidence="6 7" key="1">
    <citation type="journal article" date="2007" name="Nature">
        <title>Evolution of genes and genomes on the Drosophila phylogeny.</title>
        <authorList>
            <consortium name="Drosophila 12 Genomes Consortium"/>
            <person name="Clark A.G."/>
            <person name="Eisen M.B."/>
            <person name="Smith D.R."/>
            <person name="Bergman C.M."/>
            <person name="Oliver B."/>
            <person name="Markow T.A."/>
            <person name="Kaufman T.C."/>
            <person name="Kellis M."/>
            <person name="Gelbart W."/>
            <person name="Iyer V.N."/>
            <person name="Pollard D.A."/>
            <person name="Sackton T.B."/>
            <person name="Larracuente A.M."/>
            <person name="Singh N.D."/>
            <person name="Abad J.P."/>
            <person name="Abt D.N."/>
            <person name="Adryan B."/>
            <person name="Aguade M."/>
            <person name="Akashi H."/>
            <person name="Anderson W.W."/>
            <person name="Aquadro C.F."/>
            <person name="Ardell D.H."/>
            <person name="Arguello R."/>
            <person name="Artieri C.G."/>
            <person name="Barbash D.A."/>
            <person name="Barker D."/>
            <person name="Barsanti P."/>
            <person name="Batterham P."/>
            <person name="Batzoglou S."/>
            <person name="Begun D."/>
            <person name="Bhutkar A."/>
            <person name="Blanco E."/>
            <person name="Bosak S.A."/>
            <person name="Bradley R.K."/>
            <person name="Brand A.D."/>
            <person name="Brent M.R."/>
            <person name="Brooks A.N."/>
            <person name="Brown R.H."/>
            <person name="Butlin R.K."/>
            <person name="Caggese C."/>
            <person name="Calvi B.R."/>
            <person name="Bernardo de Carvalho A."/>
            <person name="Caspi A."/>
            <person name="Castrezana S."/>
            <person name="Celniker S.E."/>
            <person name="Chang J.L."/>
            <person name="Chapple C."/>
            <person name="Chatterji S."/>
            <person name="Chinwalla A."/>
            <person name="Civetta A."/>
            <person name="Clifton S.W."/>
            <person name="Comeron J.M."/>
            <person name="Costello J.C."/>
            <person name="Coyne J.A."/>
            <person name="Daub J."/>
            <person name="David R.G."/>
            <person name="Delcher A.L."/>
            <person name="Delehaunty K."/>
            <person name="Do C.B."/>
            <person name="Ebling H."/>
            <person name="Edwards K."/>
            <person name="Eickbush T."/>
            <person name="Evans J.D."/>
            <person name="Filipski A."/>
            <person name="Findeiss S."/>
            <person name="Freyhult E."/>
            <person name="Fulton L."/>
            <person name="Fulton R."/>
            <person name="Garcia A.C."/>
            <person name="Gardiner A."/>
            <person name="Garfield D.A."/>
            <person name="Garvin B.E."/>
            <person name="Gibson G."/>
            <person name="Gilbert D."/>
            <person name="Gnerre S."/>
            <person name="Godfrey J."/>
            <person name="Good R."/>
            <person name="Gotea V."/>
            <person name="Gravely B."/>
            <person name="Greenberg A.J."/>
            <person name="Griffiths-Jones S."/>
            <person name="Gross S."/>
            <person name="Guigo R."/>
            <person name="Gustafson E.A."/>
            <person name="Haerty W."/>
            <person name="Hahn M.W."/>
            <person name="Halligan D.L."/>
            <person name="Halpern A.L."/>
            <person name="Halter G.M."/>
            <person name="Han M.V."/>
            <person name="Heger A."/>
            <person name="Hillier L."/>
            <person name="Hinrichs A.S."/>
            <person name="Holmes I."/>
            <person name="Hoskins R.A."/>
            <person name="Hubisz M.J."/>
            <person name="Hultmark D."/>
            <person name="Huntley M.A."/>
            <person name="Jaffe D.B."/>
            <person name="Jagadeeshan S."/>
            <person name="Jeck W.R."/>
            <person name="Johnson J."/>
            <person name="Jones C.D."/>
            <person name="Jordan W.C."/>
            <person name="Karpen G.H."/>
            <person name="Kataoka E."/>
            <person name="Keightley P.D."/>
            <person name="Kheradpour P."/>
            <person name="Kirkness E.F."/>
            <person name="Koerich L.B."/>
            <person name="Kristiansen K."/>
            <person name="Kudrna D."/>
            <person name="Kulathinal R.J."/>
            <person name="Kumar S."/>
            <person name="Kwok R."/>
            <person name="Lander E."/>
            <person name="Langley C.H."/>
            <person name="Lapoint R."/>
            <person name="Lazzaro B.P."/>
            <person name="Lee S.J."/>
            <person name="Levesque L."/>
            <person name="Li R."/>
            <person name="Lin C.F."/>
            <person name="Lin M.F."/>
            <person name="Lindblad-Toh K."/>
            <person name="Llopart A."/>
            <person name="Long M."/>
            <person name="Low L."/>
            <person name="Lozovsky E."/>
            <person name="Lu J."/>
            <person name="Luo M."/>
            <person name="Machado C.A."/>
            <person name="Makalowski W."/>
            <person name="Marzo M."/>
            <person name="Matsuda M."/>
            <person name="Matzkin L."/>
            <person name="McAllister B."/>
            <person name="McBride C.S."/>
            <person name="McKernan B."/>
            <person name="McKernan K."/>
            <person name="Mendez-Lago M."/>
            <person name="Minx P."/>
            <person name="Mollenhauer M.U."/>
            <person name="Montooth K."/>
            <person name="Mount S.M."/>
            <person name="Mu X."/>
            <person name="Myers E."/>
            <person name="Negre B."/>
            <person name="Newfeld S."/>
            <person name="Nielsen R."/>
            <person name="Noor M.A."/>
            <person name="O'Grady P."/>
            <person name="Pachter L."/>
            <person name="Papaceit M."/>
            <person name="Parisi M.J."/>
            <person name="Parisi M."/>
            <person name="Parts L."/>
            <person name="Pedersen J.S."/>
            <person name="Pesole G."/>
            <person name="Phillippy A.M."/>
            <person name="Ponting C.P."/>
            <person name="Pop M."/>
            <person name="Porcelli D."/>
            <person name="Powell J.R."/>
            <person name="Prohaska S."/>
            <person name="Pruitt K."/>
            <person name="Puig M."/>
            <person name="Quesneville H."/>
            <person name="Ram K.R."/>
            <person name="Rand D."/>
            <person name="Rasmussen M.D."/>
            <person name="Reed L.K."/>
            <person name="Reenan R."/>
            <person name="Reily A."/>
            <person name="Remington K.A."/>
            <person name="Rieger T.T."/>
            <person name="Ritchie M.G."/>
            <person name="Robin C."/>
            <person name="Rogers Y.H."/>
            <person name="Rohde C."/>
            <person name="Rozas J."/>
            <person name="Rubenfield M.J."/>
            <person name="Ruiz A."/>
            <person name="Russo S."/>
            <person name="Salzberg S.L."/>
            <person name="Sanchez-Gracia A."/>
            <person name="Saranga D.J."/>
            <person name="Sato H."/>
            <person name="Schaeffer S.W."/>
            <person name="Schatz M.C."/>
            <person name="Schlenke T."/>
            <person name="Schwartz R."/>
            <person name="Segarra C."/>
            <person name="Singh R.S."/>
            <person name="Sirot L."/>
            <person name="Sirota M."/>
            <person name="Sisneros N.B."/>
            <person name="Smith C.D."/>
            <person name="Smith T.F."/>
            <person name="Spieth J."/>
            <person name="Stage D.E."/>
            <person name="Stark A."/>
            <person name="Stephan W."/>
            <person name="Strausberg R.L."/>
            <person name="Strempel S."/>
            <person name="Sturgill D."/>
            <person name="Sutton G."/>
            <person name="Sutton G.G."/>
            <person name="Tao W."/>
            <person name="Teichmann S."/>
            <person name="Tobari Y.N."/>
            <person name="Tomimura Y."/>
            <person name="Tsolas J.M."/>
            <person name="Valente V.L."/>
            <person name="Venter E."/>
            <person name="Venter J.C."/>
            <person name="Vicario S."/>
            <person name="Vieira F.G."/>
            <person name="Vilella A.J."/>
            <person name="Villasante A."/>
            <person name="Walenz B."/>
            <person name="Wang J."/>
            <person name="Wasserman M."/>
            <person name="Watts T."/>
            <person name="Wilson D."/>
            <person name="Wilson R.K."/>
            <person name="Wing R.A."/>
            <person name="Wolfner M.F."/>
            <person name="Wong A."/>
            <person name="Wong G.K."/>
            <person name="Wu C.I."/>
            <person name="Wu G."/>
            <person name="Yamamoto D."/>
            <person name="Yang H.P."/>
            <person name="Yang S.P."/>
            <person name="Yorke J.A."/>
            <person name="Yoshida K."/>
            <person name="Zdobnov E."/>
            <person name="Zhang P."/>
            <person name="Zhang Y."/>
            <person name="Zimin A.V."/>
            <person name="Baldwin J."/>
            <person name="Abdouelleil A."/>
            <person name="Abdulkadir J."/>
            <person name="Abebe A."/>
            <person name="Abera B."/>
            <person name="Abreu J."/>
            <person name="Acer S.C."/>
            <person name="Aftuck L."/>
            <person name="Alexander A."/>
            <person name="An P."/>
            <person name="Anderson E."/>
            <person name="Anderson S."/>
            <person name="Arachi H."/>
            <person name="Azer M."/>
            <person name="Bachantsang P."/>
            <person name="Barry A."/>
            <person name="Bayul T."/>
            <person name="Berlin A."/>
            <person name="Bessette D."/>
            <person name="Bloom T."/>
            <person name="Blye J."/>
            <person name="Boguslavskiy L."/>
            <person name="Bonnet C."/>
            <person name="Boukhgalter B."/>
            <person name="Bourzgui I."/>
            <person name="Brown A."/>
            <person name="Cahill P."/>
            <person name="Channer S."/>
            <person name="Cheshatsang Y."/>
            <person name="Chuda L."/>
            <person name="Citroen M."/>
            <person name="Collymore A."/>
            <person name="Cooke P."/>
            <person name="Costello M."/>
            <person name="D'Aco K."/>
            <person name="Daza R."/>
            <person name="De Haan G."/>
            <person name="DeGray S."/>
            <person name="DeMaso C."/>
            <person name="Dhargay N."/>
            <person name="Dooley K."/>
            <person name="Dooley E."/>
            <person name="Doricent M."/>
            <person name="Dorje P."/>
            <person name="Dorjee K."/>
            <person name="Dupes A."/>
            <person name="Elong R."/>
            <person name="Falk J."/>
            <person name="Farina A."/>
            <person name="Faro S."/>
            <person name="Ferguson D."/>
            <person name="Fisher S."/>
            <person name="Foley C.D."/>
            <person name="Franke A."/>
            <person name="Friedrich D."/>
            <person name="Gadbois L."/>
            <person name="Gearin G."/>
            <person name="Gearin C.R."/>
            <person name="Giannoukos G."/>
            <person name="Goode T."/>
            <person name="Graham J."/>
            <person name="Grandbois E."/>
            <person name="Grewal S."/>
            <person name="Gyaltsen K."/>
            <person name="Hafez N."/>
            <person name="Hagos B."/>
            <person name="Hall J."/>
            <person name="Henson C."/>
            <person name="Hollinger A."/>
            <person name="Honan T."/>
            <person name="Huard M.D."/>
            <person name="Hughes L."/>
            <person name="Hurhula B."/>
            <person name="Husby M.E."/>
            <person name="Kamat A."/>
            <person name="Kanga B."/>
            <person name="Kashin S."/>
            <person name="Khazanovich D."/>
            <person name="Kisner P."/>
            <person name="Lance K."/>
            <person name="Lara M."/>
            <person name="Lee W."/>
            <person name="Lennon N."/>
            <person name="Letendre F."/>
            <person name="LeVine R."/>
            <person name="Lipovsky A."/>
            <person name="Liu X."/>
            <person name="Liu J."/>
            <person name="Liu S."/>
            <person name="Lokyitsang T."/>
            <person name="Lokyitsang Y."/>
            <person name="Lubonja R."/>
            <person name="Lui A."/>
            <person name="MacDonald P."/>
            <person name="Magnisalis V."/>
            <person name="Maru K."/>
            <person name="Matthews C."/>
            <person name="McCusker W."/>
            <person name="McDonough S."/>
            <person name="Mehta T."/>
            <person name="Meldrim J."/>
            <person name="Meneus L."/>
            <person name="Mihai O."/>
            <person name="Mihalev A."/>
            <person name="Mihova T."/>
            <person name="Mittelman R."/>
            <person name="Mlenga V."/>
            <person name="Montmayeur A."/>
            <person name="Mulrain L."/>
            <person name="Navidi A."/>
            <person name="Naylor J."/>
            <person name="Negash T."/>
            <person name="Nguyen T."/>
            <person name="Nguyen N."/>
            <person name="Nicol R."/>
            <person name="Norbu C."/>
            <person name="Norbu N."/>
            <person name="Novod N."/>
            <person name="O'Neill B."/>
            <person name="Osman S."/>
            <person name="Markiewicz E."/>
            <person name="Oyono O.L."/>
            <person name="Patti C."/>
            <person name="Phunkhang P."/>
            <person name="Pierre F."/>
            <person name="Priest M."/>
            <person name="Raghuraman S."/>
            <person name="Rege F."/>
            <person name="Reyes R."/>
            <person name="Rise C."/>
            <person name="Rogov P."/>
            <person name="Ross K."/>
            <person name="Ryan E."/>
            <person name="Settipalli S."/>
            <person name="Shea T."/>
            <person name="Sherpa N."/>
            <person name="Shi L."/>
            <person name="Shih D."/>
            <person name="Sparrow T."/>
            <person name="Spaulding J."/>
            <person name="Stalker J."/>
            <person name="Stange-Thomann N."/>
            <person name="Stavropoulos S."/>
            <person name="Stone C."/>
            <person name="Strader C."/>
            <person name="Tesfaye S."/>
            <person name="Thomson T."/>
            <person name="Thoulutsang Y."/>
            <person name="Thoulutsang D."/>
            <person name="Topham K."/>
            <person name="Topping I."/>
            <person name="Tsamla T."/>
            <person name="Vassiliev H."/>
            <person name="Vo A."/>
            <person name="Wangchuk T."/>
            <person name="Wangdi T."/>
            <person name="Weiand M."/>
            <person name="Wilkinson J."/>
            <person name="Wilson A."/>
            <person name="Yadav S."/>
            <person name="Young G."/>
            <person name="Yu Q."/>
            <person name="Zembek L."/>
            <person name="Zhong D."/>
            <person name="Zimmer A."/>
            <person name="Zwirko Z."/>
            <person name="Jaffe D.B."/>
            <person name="Alvarez P."/>
            <person name="Brockman W."/>
            <person name="Butler J."/>
            <person name="Chin C."/>
            <person name="Gnerre S."/>
            <person name="Grabherr M."/>
            <person name="Kleber M."/>
            <person name="Mauceli E."/>
            <person name="MacCallum I."/>
        </authorList>
    </citation>
    <scope>NUCLEOTIDE SEQUENCE [LARGE SCALE GENOMIC DNA]</scope>
    <source>
        <strain evidence="7">Tucson 14030-0811.24</strain>
    </source>
</reference>
<dbReference type="SMR" id="B4N8F8"/>
<comment type="subcellular location">
    <subcellularLocation>
        <location evidence="1">Secreted</location>
    </subcellularLocation>
</comment>
<evidence type="ECO:0000256" key="1">
    <source>
        <dbReference type="ARBA" id="ARBA00004613"/>
    </source>
</evidence>
<feature type="domain" description="Lipase" evidence="5">
    <location>
        <begin position="8"/>
        <end position="233"/>
    </location>
</feature>
<dbReference type="SUPFAM" id="SSF53474">
    <property type="entry name" value="alpha/beta-Hydrolases"/>
    <property type="match status" value="1"/>
</dbReference>
<dbReference type="PRINTS" id="PR00825">
    <property type="entry name" value="DOLALLERGEN"/>
</dbReference>
<evidence type="ECO:0000313" key="6">
    <source>
        <dbReference type="EMBL" id="EDW81409.2"/>
    </source>
</evidence>
<comment type="similarity">
    <text evidence="2 4">Belongs to the AB hydrolase superfamily. Lipase family.</text>
</comment>
<dbReference type="PANTHER" id="PTHR11610:SF150">
    <property type="entry name" value="FI01825P-RELATED"/>
    <property type="match status" value="1"/>
</dbReference>
<dbReference type="GO" id="GO:0017171">
    <property type="term" value="F:serine hydrolase activity"/>
    <property type="evidence" value="ECO:0007669"/>
    <property type="project" value="TreeGrafter"/>
</dbReference>
<evidence type="ECO:0000256" key="2">
    <source>
        <dbReference type="ARBA" id="ARBA00010701"/>
    </source>
</evidence>
<dbReference type="STRING" id="7260.B4N8F8"/>
<evidence type="ECO:0000259" key="5">
    <source>
        <dbReference type="Pfam" id="PF00151"/>
    </source>
</evidence>
<accession>B4N8F8</accession>
<proteinExistence type="inferred from homology"/>
<dbReference type="GO" id="GO:0016042">
    <property type="term" value="P:lipid catabolic process"/>
    <property type="evidence" value="ECO:0007669"/>
    <property type="project" value="TreeGrafter"/>
</dbReference>
<dbReference type="Gene3D" id="3.40.50.1820">
    <property type="entry name" value="alpha/beta hydrolase"/>
    <property type="match status" value="1"/>
</dbReference>
<dbReference type="Pfam" id="PF00151">
    <property type="entry name" value="Lipase"/>
    <property type="match status" value="1"/>
</dbReference>
<dbReference type="InterPro" id="IPR029058">
    <property type="entry name" value="AB_hydrolase_fold"/>
</dbReference>
<dbReference type="AlphaFoldDB" id="B4N8F8"/>
<gene>
    <name evidence="6" type="primary">Dwil\GK12048</name>
    <name evidence="6" type="ORF">Dwil_GK12048</name>
</gene>
<dbReference type="InParanoid" id="B4N8F8"/>
<dbReference type="InterPro" id="IPR000734">
    <property type="entry name" value="TAG_lipase"/>
</dbReference>
<dbReference type="InterPro" id="IPR002334">
    <property type="entry name" value="Allerg_PlipaseA1"/>
</dbReference>
<dbReference type="PRINTS" id="PR00821">
    <property type="entry name" value="TAGLIPASE"/>
</dbReference>
<dbReference type="PANTHER" id="PTHR11610">
    <property type="entry name" value="LIPASE"/>
    <property type="match status" value="1"/>
</dbReference>
<dbReference type="Proteomes" id="UP000007798">
    <property type="component" value="Unassembled WGS sequence"/>
</dbReference>
<dbReference type="GO" id="GO:0005615">
    <property type="term" value="C:extracellular space"/>
    <property type="evidence" value="ECO:0007669"/>
    <property type="project" value="TreeGrafter"/>
</dbReference>